<protein>
    <submittedName>
        <fullName evidence="1">Uncharacterized protein</fullName>
    </submittedName>
</protein>
<dbReference type="AlphaFoldDB" id="A0AAV6P6T8"/>
<keyword evidence="2" id="KW-1185">Reference proteome</keyword>
<organism evidence="1 2">
    <name type="scientific">Cucurbita argyrosperma subsp. sororia</name>
    <dbReference type="NCBI Taxonomy" id="37648"/>
    <lineage>
        <taxon>Eukaryota</taxon>
        <taxon>Viridiplantae</taxon>
        <taxon>Streptophyta</taxon>
        <taxon>Embryophyta</taxon>
        <taxon>Tracheophyta</taxon>
        <taxon>Spermatophyta</taxon>
        <taxon>Magnoliopsida</taxon>
        <taxon>eudicotyledons</taxon>
        <taxon>Gunneridae</taxon>
        <taxon>Pentapetalae</taxon>
        <taxon>rosids</taxon>
        <taxon>fabids</taxon>
        <taxon>Cucurbitales</taxon>
        <taxon>Cucurbitaceae</taxon>
        <taxon>Cucurbiteae</taxon>
        <taxon>Cucurbita</taxon>
    </lineage>
</organism>
<evidence type="ECO:0000313" key="1">
    <source>
        <dbReference type="EMBL" id="KAG6607419.1"/>
    </source>
</evidence>
<gene>
    <name evidence="1" type="ORF">SDJN03_00761</name>
</gene>
<comment type="caution">
    <text evidence="1">The sequence shown here is derived from an EMBL/GenBank/DDBJ whole genome shotgun (WGS) entry which is preliminary data.</text>
</comment>
<proteinExistence type="predicted"/>
<dbReference type="PANTHER" id="PTHR46922:SF4">
    <property type="entry name" value="DHHA1 DOMAIN PROTEIN"/>
    <property type="match status" value="1"/>
</dbReference>
<name>A0AAV6P6T8_9ROSI</name>
<dbReference type="Proteomes" id="UP000685013">
    <property type="component" value="Chromosome 1"/>
</dbReference>
<reference evidence="1 2" key="1">
    <citation type="journal article" date="2021" name="Hortic Res">
        <title>The domestication of Cucurbita argyrosperma as revealed by the genome of its wild relative.</title>
        <authorList>
            <person name="Barrera-Redondo J."/>
            <person name="Sanchez-de la Vega G."/>
            <person name="Aguirre-Liguori J.A."/>
            <person name="Castellanos-Morales G."/>
            <person name="Gutierrez-Guerrero Y.T."/>
            <person name="Aguirre-Dugua X."/>
            <person name="Aguirre-Planter E."/>
            <person name="Tenaillon M.I."/>
            <person name="Lira-Saade R."/>
            <person name="Eguiarte L.E."/>
        </authorList>
    </citation>
    <scope>NUCLEOTIDE SEQUENCE [LARGE SCALE GENOMIC DNA]</scope>
    <source>
        <strain evidence="1">JBR-2021</strain>
    </source>
</reference>
<feature type="non-terminal residue" evidence="1">
    <location>
        <position position="1"/>
    </location>
</feature>
<sequence length="147" mass="17108">MDLFRTYIRQLTGASDRPCPILYGCCVLVARNDLYQFSDESSFGQNATEVIDIQRSGATIAFDYFKHLPMQDVHGNFEIGSFHHRVLNGFERMRRLYEYMEDGDLWRWSLPNSKALSSGLKDLNIEYETLLNSSLLISYYSEYGYND</sequence>
<accession>A0AAV6P6T8</accession>
<dbReference type="EMBL" id="JAGKQH010000001">
    <property type="protein sequence ID" value="KAG6607419.1"/>
    <property type="molecule type" value="Genomic_DNA"/>
</dbReference>
<evidence type="ECO:0000313" key="2">
    <source>
        <dbReference type="Proteomes" id="UP000685013"/>
    </source>
</evidence>
<dbReference type="PANTHER" id="PTHR46922">
    <property type="entry name" value="DHHA1 DOMAIN PROTEIN"/>
    <property type="match status" value="1"/>
</dbReference>